<evidence type="ECO:0000313" key="2">
    <source>
        <dbReference type="EMBL" id="EIW75692.1"/>
    </source>
</evidence>
<dbReference type="KEGG" id="cput:CONPUDRAFT_169442"/>
<organism evidence="2 3">
    <name type="scientific">Coniophora puteana (strain RWD-64-598)</name>
    <name type="common">Brown rot fungus</name>
    <dbReference type="NCBI Taxonomy" id="741705"/>
    <lineage>
        <taxon>Eukaryota</taxon>
        <taxon>Fungi</taxon>
        <taxon>Dikarya</taxon>
        <taxon>Basidiomycota</taxon>
        <taxon>Agaricomycotina</taxon>
        <taxon>Agaricomycetes</taxon>
        <taxon>Agaricomycetidae</taxon>
        <taxon>Boletales</taxon>
        <taxon>Coniophorineae</taxon>
        <taxon>Coniophoraceae</taxon>
        <taxon>Coniophora</taxon>
    </lineage>
</organism>
<name>A0A5M3M8U6_CONPW</name>
<feature type="chain" id="PRO_5024449751" evidence="1">
    <location>
        <begin position="20"/>
        <end position="400"/>
    </location>
</feature>
<reference evidence="3" key="1">
    <citation type="journal article" date="2012" name="Science">
        <title>The Paleozoic origin of enzymatic lignin decomposition reconstructed from 31 fungal genomes.</title>
        <authorList>
            <person name="Floudas D."/>
            <person name="Binder M."/>
            <person name="Riley R."/>
            <person name="Barry K."/>
            <person name="Blanchette R.A."/>
            <person name="Henrissat B."/>
            <person name="Martinez A.T."/>
            <person name="Otillar R."/>
            <person name="Spatafora J.W."/>
            <person name="Yadav J.S."/>
            <person name="Aerts A."/>
            <person name="Benoit I."/>
            <person name="Boyd A."/>
            <person name="Carlson A."/>
            <person name="Copeland A."/>
            <person name="Coutinho P.M."/>
            <person name="de Vries R.P."/>
            <person name="Ferreira P."/>
            <person name="Findley K."/>
            <person name="Foster B."/>
            <person name="Gaskell J."/>
            <person name="Glotzer D."/>
            <person name="Gorecki P."/>
            <person name="Heitman J."/>
            <person name="Hesse C."/>
            <person name="Hori C."/>
            <person name="Igarashi K."/>
            <person name="Jurgens J.A."/>
            <person name="Kallen N."/>
            <person name="Kersten P."/>
            <person name="Kohler A."/>
            <person name="Kuees U."/>
            <person name="Kumar T.K.A."/>
            <person name="Kuo A."/>
            <person name="LaButti K."/>
            <person name="Larrondo L.F."/>
            <person name="Lindquist E."/>
            <person name="Ling A."/>
            <person name="Lombard V."/>
            <person name="Lucas S."/>
            <person name="Lundell T."/>
            <person name="Martin R."/>
            <person name="McLaughlin D.J."/>
            <person name="Morgenstern I."/>
            <person name="Morin E."/>
            <person name="Murat C."/>
            <person name="Nagy L.G."/>
            <person name="Nolan M."/>
            <person name="Ohm R.A."/>
            <person name="Patyshakuliyeva A."/>
            <person name="Rokas A."/>
            <person name="Ruiz-Duenas F.J."/>
            <person name="Sabat G."/>
            <person name="Salamov A."/>
            <person name="Samejima M."/>
            <person name="Schmutz J."/>
            <person name="Slot J.C."/>
            <person name="St John F."/>
            <person name="Stenlid J."/>
            <person name="Sun H."/>
            <person name="Sun S."/>
            <person name="Syed K."/>
            <person name="Tsang A."/>
            <person name="Wiebenga A."/>
            <person name="Young D."/>
            <person name="Pisabarro A."/>
            <person name="Eastwood D.C."/>
            <person name="Martin F."/>
            <person name="Cullen D."/>
            <person name="Grigoriev I.V."/>
            <person name="Hibbett D.S."/>
        </authorList>
    </citation>
    <scope>NUCLEOTIDE SEQUENCE [LARGE SCALE GENOMIC DNA]</scope>
    <source>
        <strain evidence="3">RWD-64-598 SS2</strain>
    </source>
</reference>
<feature type="signal peptide" evidence="1">
    <location>
        <begin position="1"/>
        <end position="19"/>
    </location>
</feature>
<keyword evidence="3" id="KW-1185">Reference proteome</keyword>
<keyword evidence="1" id="KW-0732">Signal</keyword>
<sequence>MRSFASLTILLSVAIGAFAAPIQPIDSVVGTLDGQIQAGLKDVGSIAGSLTGSLKISRDELPGLSSAEGAVTEAESVLKQLGQEIESATGSMKVSRQLPGGIDVTSLSSEAQTEIDQILKQIEAAAPAKRQSSVPVPNLTAVEKQVEDAVSSLEAEFEKAAGSLKVSRQVSDLSGLEAQIEAAIAEIEKDAKASAESVKVSRQLGNIQGDIQTAIDQIGVEVGELTGIHASRAAAPQSVPQIWAALMKQITPVAESLMFTDANNVTEAVASLEKLQAPLETAIKEVRALAGAGLDLKVLLQDVDGVLDVNAFAKTLAADAATFFKALINVFKLADKDAKKALGPLVIKTATLLSQYLTVVSAIVTGLFVELAPLLLPLSTYLQTLGLTAFATILQYGSKL</sequence>
<dbReference type="EMBL" id="JH711588">
    <property type="protein sequence ID" value="EIW75692.1"/>
    <property type="molecule type" value="Genomic_DNA"/>
</dbReference>
<evidence type="ECO:0000256" key="1">
    <source>
        <dbReference type="SAM" id="SignalP"/>
    </source>
</evidence>
<gene>
    <name evidence="2" type="ORF">CONPUDRAFT_169442</name>
</gene>
<comment type="caution">
    <text evidence="2">The sequence shown here is derived from an EMBL/GenBank/DDBJ whole genome shotgun (WGS) entry which is preliminary data.</text>
</comment>
<evidence type="ECO:0000313" key="3">
    <source>
        <dbReference type="Proteomes" id="UP000053558"/>
    </source>
</evidence>
<proteinExistence type="predicted"/>
<accession>A0A5M3M8U6</accession>
<protein>
    <submittedName>
        <fullName evidence="2">Uncharacterized protein</fullName>
    </submittedName>
</protein>
<dbReference type="RefSeq" id="XP_007774378.1">
    <property type="nucleotide sequence ID" value="XM_007776188.1"/>
</dbReference>
<dbReference type="AlphaFoldDB" id="A0A5M3M8U6"/>
<dbReference type="GeneID" id="19206230"/>
<dbReference type="Proteomes" id="UP000053558">
    <property type="component" value="Unassembled WGS sequence"/>
</dbReference>